<evidence type="ECO:0000256" key="2">
    <source>
        <dbReference type="ARBA" id="ARBA00007261"/>
    </source>
</evidence>
<keyword evidence="3" id="KW-0378">Hydrolase</keyword>
<dbReference type="Gene3D" id="3.30.830.10">
    <property type="entry name" value="Metalloenzyme, LuxS/M16 peptidase-like"/>
    <property type="match status" value="2"/>
</dbReference>
<evidence type="ECO:0000256" key="3">
    <source>
        <dbReference type="ARBA" id="ARBA00023049"/>
    </source>
</evidence>
<protein>
    <submittedName>
        <fullName evidence="7">Pitrilysin family protein</fullName>
    </submittedName>
</protein>
<evidence type="ECO:0000256" key="1">
    <source>
        <dbReference type="ARBA" id="ARBA00001947"/>
    </source>
</evidence>
<dbReference type="Pfam" id="PF00675">
    <property type="entry name" value="Peptidase_M16"/>
    <property type="match status" value="1"/>
</dbReference>
<organism evidence="7 8">
    <name type="scientific">Dongia rigui</name>
    <dbReference type="NCBI Taxonomy" id="940149"/>
    <lineage>
        <taxon>Bacteria</taxon>
        <taxon>Pseudomonadati</taxon>
        <taxon>Pseudomonadota</taxon>
        <taxon>Alphaproteobacteria</taxon>
        <taxon>Rhodospirillales</taxon>
        <taxon>Dongiaceae</taxon>
        <taxon>Dongia</taxon>
    </lineage>
</organism>
<evidence type="ECO:0000259" key="5">
    <source>
        <dbReference type="Pfam" id="PF00675"/>
    </source>
</evidence>
<comment type="caution">
    <text evidence="7">The sequence shown here is derived from an EMBL/GenBank/DDBJ whole genome shotgun (WGS) entry which is preliminary data.</text>
</comment>
<keyword evidence="8" id="KW-1185">Reference proteome</keyword>
<comment type="similarity">
    <text evidence="2 4">Belongs to the peptidase M16 family.</text>
</comment>
<dbReference type="PANTHER" id="PTHR11851:SF49">
    <property type="entry name" value="MITOCHONDRIAL-PROCESSING PEPTIDASE SUBUNIT ALPHA"/>
    <property type="match status" value="1"/>
</dbReference>
<keyword evidence="3" id="KW-0482">Metalloprotease</keyword>
<keyword evidence="3" id="KW-0645">Protease</keyword>
<evidence type="ECO:0000313" key="7">
    <source>
        <dbReference type="EMBL" id="MDY0871389.1"/>
    </source>
</evidence>
<evidence type="ECO:0000313" key="8">
    <source>
        <dbReference type="Proteomes" id="UP001271769"/>
    </source>
</evidence>
<dbReference type="Pfam" id="PF05193">
    <property type="entry name" value="Peptidase_M16_C"/>
    <property type="match status" value="1"/>
</dbReference>
<comment type="cofactor">
    <cofactor evidence="1">
        <name>Zn(2+)</name>
        <dbReference type="ChEBI" id="CHEBI:29105"/>
    </cofactor>
</comment>
<dbReference type="InterPro" id="IPR050361">
    <property type="entry name" value="MPP/UQCRC_Complex"/>
</dbReference>
<reference evidence="7 8" key="1">
    <citation type="journal article" date="2013" name="Antonie Van Leeuwenhoek">
        <title>Dongia rigui sp. nov., isolated from freshwater of a large wetland in Korea.</title>
        <authorList>
            <person name="Baik K.S."/>
            <person name="Hwang Y.M."/>
            <person name="Choi J.S."/>
            <person name="Kwon J."/>
            <person name="Seong C.N."/>
        </authorList>
    </citation>
    <scope>NUCLEOTIDE SEQUENCE [LARGE SCALE GENOMIC DNA]</scope>
    <source>
        <strain evidence="7 8">04SU4-P</strain>
    </source>
</reference>
<evidence type="ECO:0000259" key="6">
    <source>
        <dbReference type="Pfam" id="PF05193"/>
    </source>
</evidence>
<gene>
    <name evidence="7" type="ORF">SMD31_05630</name>
</gene>
<sequence>MITNKADASVEITTLDNGFRIASDRMASVETVSLGVWVGIGTRHEDAAENGVSHLLEHMAFKGTKRRSARDIAVEIENVGGVLNAYTGREQTAYYAKVLAEDLPLAVDIIADILQHSTYDATELERERGVILQEIGQAEDTPDDIVFDYFQEAAFPGQSMGRPVLGRADIIERLSAEEIAAYQSSRYRPGNMVLSAAGNLEHARLVDLALKAFDNLPRGNSGVPEAARYQGGESRFDRDLEQAHILLGFDGIGIHDPDYYTSAVLSQLFGGGMSSRLFQEVREKRGLVYGIHSFASAWNDAGLFGIYAGTGEKEAGELLPIVCDELLKLPDDISEEELRRAAAQLKAGILMAREKTSARCEHLAAQILIHDRVMTPAEIVAKVDAVGIEDLARVARRLIASTPTLTAMGPVGQVMDLASLRGRLQA</sequence>
<dbReference type="SUPFAM" id="SSF63411">
    <property type="entry name" value="LuxS/MPP-like metallohydrolase"/>
    <property type="match status" value="2"/>
</dbReference>
<feature type="domain" description="Peptidase M16 C-terminal" evidence="6">
    <location>
        <begin position="174"/>
        <end position="345"/>
    </location>
</feature>
<dbReference type="PANTHER" id="PTHR11851">
    <property type="entry name" value="METALLOPROTEASE"/>
    <property type="match status" value="1"/>
</dbReference>
<proteinExistence type="inferred from homology"/>
<dbReference type="PROSITE" id="PS00143">
    <property type="entry name" value="INSULINASE"/>
    <property type="match status" value="1"/>
</dbReference>
<dbReference type="InterPro" id="IPR011249">
    <property type="entry name" value="Metalloenz_LuxS/M16"/>
</dbReference>
<accession>A0ABU5DVT7</accession>
<dbReference type="InterPro" id="IPR007863">
    <property type="entry name" value="Peptidase_M16_C"/>
</dbReference>
<dbReference type="InterPro" id="IPR001431">
    <property type="entry name" value="Pept_M16_Zn_BS"/>
</dbReference>
<feature type="domain" description="Peptidase M16 N-terminal" evidence="5">
    <location>
        <begin position="20"/>
        <end position="166"/>
    </location>
</feature>
<dbReference type="RefSeq" id="WP_320499819.1">
    <property type="nucleotide sequence ID" value="NZ_JAXCLX010000001.1"/>
</dbReference>
<dbReference type="InterPro" id="IPR011765">
    <property type="entry name" value="Pept_M16_N"/>
</dbReference>
<evidence type="ECO:0000256" key="4">
    <source>
        <dbReference type="RuleBase" id="RU004447"/>
    </source>
</evidence>
<name>A0ABU5DVT7_9PROT</name>
<dbReference type="Proteomes" id="UP001271769">
    <property type="component" value="Unassembled WGS sequence"/>
</dbReference>
<dbReference type="EMBL" id="JAXCLX010000001">
    <property type="protein sequence ID" value="MDY0871389.1"/>
    <property type="molecule type" value="Genomic_DNA"/>
</dbReference>